<dbReference type="AlphaFoldDB" id="A0A0E9W6G7"/>
<accession>A0A0E9W6G7</accession>
<evidence type="ECO:0000313" key="1">
    <source>
        <dbReference type="EMBL" id="JAH85068.1"/>
    </source>
</evidence>
<name>A0A0E9W6G7_ANGAN</name>
<dbReference type="EMBL" id="GBXM01023509">
    <property type="protein sequence ID" value="JAH85068.1"/>
    <property type="molecule type" value="Transcribed_RNA"/>
</dbReference>
<proteinExistence type="predicted"/>
<organism evidence="1">
    <name type="scientific">Anguilla anguilla</name>
    <name type="common">European freshwater eel</name>
    <name type="synonym">Muraena anguilla</name>
    <dbReference type="NCBI Taxonomy" id="7936"/>
    <lineage>
        <taxon>Eukaryota</taxon>
        <taxon>Metazoa</taxon>
        <taxon>Chordata</taxon>
        <taxon>Craniata</taxon>
        <taxon>Vertebrata</taxon>
        <taxon>Euteleostomi</taxon>
        <taxon>Actinopterygii</taxon>
        <taxon>Neopterygii</taxon>
        <taxon>Teleostei</taxon>
        <taxon>Anguilliformes</taxon>
        <taxon>Anguillidae</taxon>
        <taxon>Anguilla</taxon>
    </lineage>
</organism>
<reference evidence="1" key="1">
    <citation type="submission" date="2014-11" db="EMBL/GenBank/DDBJ databases">
        <authorList>
            <person name="Amaro Gonzalez C."/>
        </authorList>
    </citation>
    <scope>NUCLEOTIDE SEQUENCE</scope>
</reference>
<protein>
    <submittedName>
        <fullName evidence="1">Uncharacterized protein</fullName>
    </submittedName>
</protein>
<sequence>MCCSASPHKPQDLLSGVSECSFTHRFLSIFRTSVHRNRTQCLRSVTSIHQL</sequence>
<reference evidence="1" key="2">
    <citation type="journal article" date="2015" name="Fish Shellfish Immunol.">
        <title>Early steps in the European eel (Anguilla anguilla)-Vibrio vulnificus interaction in the gills: Role of the RtxA13 toxin.</title>
        <authorList>
            <person name="Callol A."/>
            <person name="Pajuelo D."/>
            <person name="Ebbesson L."/>
            <person name="Teles M."/>
            <person name="MacKenzie S."/>
            <person name="Amaro C."/>
        </authorList>
    </citation>
    <scope>NUCLEOTIDE SEQUENCE</scope>
</reference>